<reference evidence="2" key="1">
    <citation type="submission" date="2023-04" db="EMBL/GenBank/DDBJ databases">
        <authorList>
            <consortium name="ELIXIR-Norway"/>
        </authorList>
    </citation>
    <scope>NUCLEOTIDE SEQUENCE [LARGE SCALE GENOMIC DNA]</scope>
</reference>
<gene>
    <name evidence="2" type="ORF">MRATA1EN1_LOCUS20030</name>
</gene>
<proteinExistence type="predicted"/>
<accession>A0ABN8ZAZ0</accession>
<feature type="region of interest" description="Disordered" evidence="1">
    <location>
        <begin position="127"/>
        <end position="149"/>
    </location>
</feature>
<feature type="compositionally biased region" description="Basic and acidic residues" evidence="1">
    <location>
        <begin position="92"/>
        <end position="107"/>
    </location>
</feature>
<feature type="region of interest" description="Disordered" evidence="1">
    <location>
        <begin position="1"/>
        <end position="29"/>
    </location>
</feature>
<protein>
    <submittedName>
        <fullName evidence="2">Uncharacterized protein</fullName>
    </submittedName>
</protein>
<keyword evidence="3" id="KW-1185">Reference proteome</keyword>
<evidence type="ECO:0000256" key="1">
    <source>
        <dbReference type="SAM" id="MobiDB-lite"/>
    </source>
</evidence>
<feature type="region of interest" description="Disordered" evidence="1">
    <location>
        <begin position="92"/>
        <end position="113"/>
    </location>
</feature>
<feature type="region of interest" description="Disordered" evidence="1">
    <location>
        <begin position="62"/>
        <end position="81"/>
    </location>
</feature>
<evidence type="ECO:0000313" key="3">
    <source>
        <dbReference type="Proteomes" id="UP001176941"/>
    </source>
</evidence>
<feature type="compositionally biased region" description="Polar residues" evidence="1">
    <location>
        <begin position="1"/>
        <end position="12"/>
    </location>
</feature>
<organism evidence="2 3">
    <name type="scientific">Rangifer tarandus platyrhynchus</name>
    <name type="common">Svalbard reindeer</name>
    <dbReference type="NCBI Taxonomy" id="3082113"/>
    <lineage>
        <taxon>Eukaryota</taxon>
        <taxon>Metazoa</taxon>
        <taxon>Chordata</taxon>
        <taxon>Craniata</taxon>
        <taxon>Vertebrata</taxon>
        <taxon>Euteleostomi</taxon>
        <taxon>Mammalia</taxon>
        <taxon>Eutheria</taxon>
        <taxon>Laurasiatheria</taxon>
        <taxon>Artiodactyla</taxon>
        <taxon>Ruminantia</taxon>
        <taxon>Pecora</taxon>
        <taxon>Cervidae</taxon>
        <taxon>Odocoileinae</taxon>
        <taxon>Rangifer</taxon>
    </lineage>
</organism>
<name>A0ABN8ZAZ0_RANTA</name>
<sequence>MARGARSSQPILSTRRAGPGPRLPPYHGTREDAVQNAIPELWESPFLHCPLRPARVVRFEAEGSAAPSQAGGNPENLPGGHLHRLLRSHLEGAAWEREPPRPGDRRGSATGTLTPEEFTLECAERAGVSTSQAGLKAGSRVELWGPNEG</sequence>
<evidence type="ECO:0000313" key="2">
    <source>
        <dbReference type="EMBL" id="CAI9171068.1"/>
    </source>
</evidence>
<dbReference type="EMBL" id="OX459966">
    <property type="protein sequence ID" value="CAI9171068.1"/>
    <property type="molecule type" value="Genomic_DNA"/>
</dbReference>
<dbReference type="Proteomes" id="UP001176941">
    <property type="component" value="Chromosome 30"/>
</dbReference>